<proteinExistence type="predicted"/>
<dbReference type="HOGENOM" id="CLU_813113_0_0_7"/>
<reference evidence="2 3" key="2">
    <citation type="submission" date="2008-10" db="EMBL/GenBank/DDBJ databases">
        <authorList>
            <person name="Fulton L."/>
            <person name="Clifton S."/>
            <person name="Fulton B."/>
            <person name="Xu J."/>
            <person name="Minx P."/>
            <person name="Pepin K.H."/>
            <person name="Johnson M."/>
            <person name="Bhonagiri V."/>
            <person name="Nash W.E."/>
            <person name="Mardis E.R."/>
            <person name="Wilson R.K."/>
        </authorList>
    </citation>
    <scope>NUCLEOTIDE SEQUENCE [LARGE SCALE GENOMIC DNA]</scope>
    <source>
        <strain evidence="2 3">ATCC 29098</strain>
    </source>
</reference>
<dbReference type="EMBL" id="ABXU01000027">
    <property type="protein sequence ID" value="EEB34068.1"/>
    <property type="molecule type" value="Genomic_DNA"/>
</dbReference>
<keyword evidence="1" id="KW-1133">Transmembrane helix</keyword>
<name>B6WSP5_9BACT</name>
<accession>B6WSP5</accession>
<organism evidence="2 3">
    <name type="scientific">Desulfovibrio piger ATCC 29098</name>
    <dbReference type="NCBI Taxonomy" id="411464"/>
    <lineage>
        <taxon>Bacteria</taxon>
        <taxon>Pseudomonadati</taxon>
        <taxon>Thermodesulfobacteriota</taxon>
        <taxon>Desulfovibrionia</taxon>
        <taxon>Desulfovibrionales</taxon>
        <taxon>Desulfovibrionaceae</taxon>
        <taxon>Desulfovibrio</taxon>
    </lineage>
</organism>
<evidence type="ECO:0000313" key="3">
    <source>
        <dbReference type="Proteomes" id="UP000003676"/>
    </source>
</evidence>
<evidence type="ECO:0000313" key="2">
    <source>
        <dbReference type="EMBL" id="EEB34068.1"/>
    </source>
</evidence>
<comment type="caution">
    <text evidence="2">The sequence shown here is derived from an EMBL/GenBank/DDBJ whole genome shotgun (WGS) entry which is preliminary data.</text>
</comment>
<dbReference type="RefSeq" id="WP_006005402.1">
    <property type="nucleotide sequence ID" value="NZ_DS996355.1"/>
</dbReference>
<sequence length="341" mass="36784">MSGSSIQERHKGTGRTRQAVLAAVAFVSLLLAALMGGLSLRGTGGCGGKESAVALRHEQETLLARQLEQFSCIRQVKVQLAPQSWQPGAVIVLEPSRPEAMPDAAALDRMLDVLALVPDGPDKRHVLVFDTEGRRLYPDRDTDETARREQEMALERQALRVLRPLLADNGRTEVLVSLDGTGKEKSRAMGRRTVAVLLEENVVPETVRPYLESLLGQACALEEERGDTLRICFLPARRDVAVLRGVALAFAVLALASMAAFFWTRRRFAVASVSAGMPVEGSMPVEAGADSGAPDTVDCLRQQVEARIREHPGHGAALLRHWLAQEDGIAEGTAGGQGSCN</sequence>
<gene>
    <name evidence="2" type="ORF">DESPIG_01035</name>
</gene>
<feature type="transmembrane region" description="Helical" evidence="1">
    <location>
        <begin position="241"/>
        <end position="263"/>
    </location>
</feature>
<feature type="transmembrane region" description="Helical" evidence="1">
    <location>
        <begin position="20"/>
        <end position="40"/>
    </location>
</feature>
<keyword evidence="1" id="KW-0812">Transmembrane</keyword>
<reference evidence="2 3" key="1">
    <citation type="submission" date="2008-10" db="EMBL/GenBank/DDBJ databases">
        <title>Draft genome sequence of Desulvovibrio piger (ATCC 29098).</title>
        <authorList>
            <person name="Sudarsanam P."/>
            <person name="Ley R."/>
            <person name="Guruge J."/>
            <person name="Turnbaugh P.J."/>
            <person name="Mahowald M."/>
            <person name="Liep D."/>
            <person name="Gordon J."/>
        </authorList>
    </citation>
    <scope>NUCLEOTIDE SEQUENCE [LARGE SCALE GENOMIC DNA]</scope>
    <source>
        <strain evidence="2 3">ATCC 29098</strain>
    </source>
</reference>
<protein>
    <submittedName>
        <fullName evidence="2">Gram-positive signal peptide protein, YSIRK family</fullName>
    </submittedName>
</protein>
<keyword evidence="1" id="KW-0472">Membrane</keyword>
<dbReference type="Proteomes" id="UP000003676">
    <property type="component" value="Unassembled WGS sequence"/>
</dbReference>
<dbReference type="AlphaFoldDB" id="B6WSP5"/>
<evidence type="ECO:0000256" key="1">
    <source>
        <dbReference type="SAM" id="Phobius"/>
    </source>
</evidence>